<feature type="transmembrane region" description="Helical" evidence="6">
    <location>
        <begin position="212"/>
        <end position="234"/>
    </location>
</feature>
<keyword evidence="8" id="KW-1185">Reference proteome</keyword>
<evidence type="ECO:0000256" key="4">
    <source>
        <dbReference type="ARBA" id="ARBA00022989"/>
    </source>
</evidence>
<feature type="transmembrane region" description="Helical" evidence="6">
    <location>
        <begin position="306"/>
        <end position="339"/>
    </location>
</feature>
<dbReference type="GO" id="GO:0016020">
    <property type="term" value="C:membrane"/>
    <property type="evidence" value="ECO:0007669"/>
    <property type="project" value="UniProtKB-SubCell"/>
</dbReference>
<feature type="transmembrane region" description="Helical" evidence="6">
    <location>
        <begin position="276"/>
        <end position="294"/>
    </location>
</feature>
<keyword evidence="3 6" id="KW-0812">Transmembrane</keyword>
<keyword evidence="4 6" id="KW-1133">Transmembrane helix</keyword>
<accession>A0A1H5W2Q2</accession>
<feature type="transmembrane region" description="Helical" evidence="6">
    <location>
        <begin position="165"/>
        <end position="191"/>
    </location>
</feature>
<dbReference type="Proteomes" id="UP000236728">
    <property type="component" value="Unassembled WGS sequence"/>
</dbReference>
<reference evidence="7 8" key="1">
    <citation type="submission" date="2016-10" db="EMBL/GenBank/DDBJ databases">
        <authorList>
            <person name="de Groot N.N."/>
        </authorList>
    </citation>
    <scope>NUCLEOTIDE SEQUENCE [LARGE SCALE GENOMIC DNA]</scope>
    <source>
        <strain evidence="7 8">DSM 22489</strain>
    </source>
</reference>
<dbReference type="PANTHER" id="PTHR21716">
    <property type="entry name" value="TRANSMEMBRANE PROTEIN"/>
    <property type="match status" value="1"/>
</dbReference>
<evidence type="ECO:0000313" key="8">
    <source>
        <dbReference type="Proteomes" id="UP000236728"/>
    </source>
</evidence>
<dbReference type="AlphaFoldDB" id="A0A1H5W2Q2"/>
<dbReference type="Pfam" id="PF01594">
    <property type="entry name" value="AI-2E_transport"/>
    <property type="match status" value="1"/>
</dbReference>
<comment type="similarity">
    <text evidence="2">Belongs to the autoinducer-2 exporter (AI-2E) (TC 2.A.86) family.</text>
</comment>
<proteinExistence type="inferred from homology"/>
<feature type="transmembrane region" description="Helical" evidence="6">
    <location>
        <begin position="75"/>
        <end position="97"/>
    </location>
</feature>
<evidence type="ECO:0000256" key="3">
    <source>
        <dbReference type="ARBA" id="ARBA00022692"/>
    </source>
</evidence>
<evidence type="ECO:0000256" key="5">
    <source>
        <dbReference type="ARBA" id="ARBA00023136"/>
    </source>
</evidence>
<organism evidence="7 8">
    <name type="scientific">Bryocella elongata</name>
    <dbReference type="NCBI Taxonomy" id="863522"/>
    <lineage>
        <taxon>Bacteria</taxon>
        <taxon>Pseudomonadati</taxon>
        <taxon>Acidobacteriota</taxon>
        <taxon>Terriglobia</taxon>
        <taxon>Terriglobales</taxon>
        <taxon>Acidobacteriaceae</taxon>
        <taxon>Bryocella</taxon>
    </lineage>
</organism>
<dbReference type="PANTHER" id="PTHR21716:SF66">
    <property type="entry name" value="TRANSPORT PROTEIN SLL0063-RELATED"/>
    <property type="match status" value="1"/>
</dbReference>
<evidence type="ECO:0000313" key="7">
    <source>
        <dbReference type="EMBL" id="SEF93730.1"/>
    </source>
</evidence>
<feature type="transmembrane region" description="Helical" evidence="6">
    <location>
        <begin position="21"/>
        <end position="38"/>
    </location>
</feature>
<evidence type="ECO:0000256" key="6">
    <source>
        <dbReference type="SAM" id="Phobius"/>
    </source>
</evidence>
<evidence type="ECO:0000256" key="1">
    <source>
        <dbReference type="ARBA" id="ARBA00004141"/>
    </source>
</evidence>
<name>A0A1H5W2Q2_9BACT</name>
<dbReference type="InterPro" id="IPR002549">
    <property type="entry name" value="AI-2E-like"/>
</dbReference>
<protein>
    <submittedName>
        <fullName evidence="7">Predicted PurR-regulated permease PerM</fullName>
    </submittedName>
</protein>
<feature type="transmembrane region" description="Helical" evidence="6">
    <location>
        <begin position="240"/>
        <end position="264"/>
    </location>
</feature>
<evidence type="ECO:0000256" key="2">
    <source>
        <dbReference type="ARBA" id="ARBA00009773"/>
    </source>
</evidence>
<gene>
    <name evidence="7" type="ORF">SAMN05421819_1417</name>
</gene>
<dbReference type="EMBL" id="FNVA01000002">
    <property type="protein sequence ID" value="SEF93730.1"/>
    <property type="molecule type" value="Genomic_DNA"/>
</dbReference>
<sequence>MVPSPTPSRQPPSESRQVRGHILFAVGVVLALLLAWQLRQVLELVYVSALFAVVLMPVVQRVMGISIRGWHPTRGIAVVTLVLSVGLALAMLFTFALPPVLHDVKRFSDDLPAKVPELVARMHRLPMADKLGVDSMAQKAENAAASFASYVLNSMPVWIGRILDLITALILCIYFMLEGEFAYFYFLSFFQPETRERLARTLLVAETRMSKWLLGQGALMLTLGVTSTIVFAALHVRYFFLLGVLMGLFNLIPVAGGVITIVLASGVAALDSWTKMAGVLIFYAIYVQLENGFLTPRIMRTSVNLMGLSVLIALLAGAKLAGVVGAMVAVPTAALVAVLIDEYIVQKDPAAAEQVRKAHQAQS</sequence>
<dbReference type="GO" id="GO:0055085">
    <property type="term" value="P:transmembrane transport"/>
    <property type="evidence" value="ECO:0007669"/>
    <property type="project" value="TreeGrafter"/>
</dbReference>
<comment type="subcellular location">
    <subcellularLocation>
        <location evidence="1">Membrane</location>
        <topology evidence="1">Multi-pass membrane protein</topology>
    </subcellularLocation>
</comment>
<keyword evidence="5 6" id="KW-0472">Membrane</keyword>
<feature type="transmembrane region" description="Helical" evidence="6">
    <location>
        <begin position="44"/>
        <end position="63"/>
    </location>
</feature>